<dbReference type="GO" id="GO:0006260">
    <property type="term" value="P:DNA replication"/>
    <property type="evidence" value="ECO:0007669"/>
    <property type="project" value="UniProtKB-KW"/>
</dbReference>
<organism evidence="4 5">
    <name type="scientific">Bifidobacterium primatium</name>
    <dbReference type="NCBI Taxonomy" id="2045438"/>
    <lineage>
        <taxon>Bacteria</taxon>
        <taxon>Bacillati</taxon>
        <taxon>Actinomycetota</taxon>
        <taxon>Actinomycetes</taxon>
        <taxon>Bifidobacteriales</taxon>
        <taxon>Bifidobacteriaceae</taxon>
        <taxon>Bifidobacterium</taxon>
    </lineage>
</organism>
<dbReference type="EMBL" id="PEBI01000003">
    <property type="protein sequence ID" value="PJM73056.1"/>
    <property type="molecule type" value="Genomic_DNA"/>
</dbReference>
<dbReference type="Pfam" id="PF01446">
    <property type="entry name" value="Rep_1"/>
    <property type="match status" value="1"/>
</dbReference>
<dbReference type="GO" id="GO:0003677">
    <property type="term" value="F:DNA binding"/>
    <property type="evidence" value="ECO:0007669"/>
    <property type="project" value="InterPro"/>
</dbReference>
<feature type="compositionally biased region" description="Basic and acidic residues" evidence="3">
    <location>
        <begin position="183"/>
        <end position="205"/>
    </location>
</feature>
<name>A0A2M9H8C6_9BIFI</name>
<keyword evidence="5" id="KW-1185">Reference proteome</keyword>
<evidence type="ECO:0000313" key="5">
    <source>
        <dbReference type="Proteomes" id="UP000229095"/>
    </source>
</evidence>
<dbReference type="InterPro" id="IPR000989">
    <property type="entry name" value="Rep"/>
</dbReference>
<dbReference type="RefSeq" id="WP_100511159.1">
    <property type="nucleotide sequence ID" value="NZ_PEBI01000003.1"/>
</dbReference>
<sequence length="320" mass="35669">MGRAGIRIQDGAAYMAGLEHCASPWACPICTPIIRSARRQDLTQAVDYWLQDAAHGLSMATLTTRHRKTDALTDNLDLIAGAWSALAGSQRWRRIKQAYGISHYVRAMEITWGPSSGWHAHLHVLLCHDRPLDDAAMDGLRRGLYESWAVSCERTGARRPSPRWGVDLRGITDTPDKAAKYLGKDPDGRPSHGIEQEMARGDAKRGRGRSIAPFELLDDDTINGLGEARARHLWLEYSDAVYRRRSITWSRHLRKEAGIGAEQDDEQIINRHMLGLNLIDLTRRQAKQLRAMPTVLATVMGLVETGEVPLAESVIQSVKG</sequence>
<protein>
    <submittedName>
        <fullName evidence="4">Uncharacterized protein</fullName>
    </submittedName>
</protein>
<accession>A0A2M9H8C6</accession>
<dbReference type="OrthoDB" id="5146336at2"/>
<comment type="similarity">
    <text evidence="1">Belongs to the Gram-positive plasmids replication protein type 1 family.</text>
</comment>
<evidence type="ECO:0000256" key="3">
    <source>
        <dbReference type="SAM" id="MobiDB-lite"/>
    </source>
</evidence>
<keyword evidence="2" id="KW-0235">DNA replication</keyword>
<feature type="region of interest" description="Disordered" evidence="3">
    <location>
        <begin position="183"/>
        <end position="206"/>
    </location>
</feature>
<proteinExistence type="inferred from homology"/>
<dbReference type="Proteomes" id="UP000229095">
    <property type="component" value="Unassembled WGS sequence"/>
</dbReference>
<dbReference type="AlphaFoldDB" id="A0A2M9H8C6"/>
<evidence type="ECO:0000256" key="1">
    <source>
        <dbReference type="ARBA" id="ARBA00008909"/>
    </source>
</evidence>
<comment type="caution">
    <text evidence="4">The sequence shown here is derived from an EMBL/GenBank/DDBJ whole genome shotgun (WGS) entry which is preliminary data.</text>
</comment>
<gene>
    <name evidence="4" type="ORF">CS006_07360</name>
</gene>
<evidence type="ECO:0000313" key="4">
    <source>
        <dbReference type="EMBL" id="PJM73056.1"/>
    </source>
</evidence>
<evidence type="ECO:0000256" key="2">
    <source>
        <dbReference type="ARBA" id="ARBA00022705"/>
    </source>
</evidence>
<reference evidence="4 5" key="1">
    <citation type="submission" date="2017-10" db="EMBL/GenBank/DDBJ databases">
        <title>Draft genome sequences of strains TRE 1, TRE 9, TRE H and TRI 7, isolated from tamarins, belonging to four potential novel Bifidobacterium species.</title>
        <authorList>
            <person name="Mattarelli P."/>
            <person name="Modesto M."/>
            <person name="Puglisi E."/>
            <person name="Morelli L."/>
            <person name="Spezio C."/>
            <person name="Bonetti A."/>
            <person name="Sandri C."/>
        </authorList>
    </citation>
    <scope>NUCLEOTIDE SEQUENCE [LARGE SCALE GENOMIC DNA]</scope>
    <source>
        <strain evidence="5">TRE1</strain>
    </source>
</reference>